<dbReference type="STRING" id="582672.SAMN05216360_1276"/>
<keyword evidence="2" id="KW-1185">Reference proteome</keyword>
<dbReference type="Proteomes" id="UP000198704">
    <property type="component" value="Unassembled WGS sequence"/>
</dbReference>
<proteinExistence type="predicted"/>
<gene>
    <name evidence="1" type="ORF">SAMN05216360_1276</name>
</gene>
<dbReference type="EMBL" id="FNHS01000027">
    <property type="protein sequence ID" value="SDO55049.1"/>
    <property type="molecule type" value="Genomic_DNA"/>
</dbReference>
<organism evidence="1 2">
    <name type="scientific">Methylobacterium phyllostachyos</name>
    <dbReference type="NCBI Taxonomy" id="582672"/>
    <lineage>
        <taxon>Bacteria</taxon>
        <taxon>Pseudomonadati</taxon>
        <taxon>Pseudomonadota</taxon>
        <taxon>Alphaproteobacteria</taxon>
        <taxon>Hyphomicrobiales</taxon>
        <taxon>Methylobacteriaceae</taxon>
        <taxon>Methylobacterium</taxon>
    </lineage>
</organism>
<evidence type="ECO:0000313" key="2">
    <source>
        <dbReference type="Proteomes" id="UP000198704"/>
    </source>
</evidence>
<evidence type="ECO:0000313" key="1">
    <source>
        <dbReference type="EMBL" id="SDO55049.1"/>
    </source>
</evidence>
<name>A0A1H0KGI2_9HYPH</name>
<accession>A0A1H0KGI2</accession>
<reference evidence="2" key="1">
    <citation type="submission" date="2016-10" db="EMBL/GenBank/DDBJ databases">
        <authorList>
            <person name="Varghese N."/>
            <person name="Submissions S."/>
        </authorList>
    </citation>
    <scope>NUCLEOTIDE SEQUENCE [LARGE SCALE GENOMIC DNA]</scope>
    <source>
        <strain evidence="2">BL47</strain>
    </source>
</reference>
<sequence>MDPTIAKALALIEDHHVDHGIPTVLEMRDIRAKMEAEATGHATAAEMAHDTLISMGYRVEMVDGVIYRLEQ</sequence>
<dbReference type="AlphaFoldDB" id="A0A1H0KGI2"/>
<protein>
    <submittedName>
        <fullName evidence="1">Uncharacterized protein</fullName>
    </submittedName>
</protein>
<dbReference type="RefSeq" id="WP_091722370.1">
    <property type="nucleotide sequence ID" value="NZ_FNHS01000027.1"/>
</dbReference>